<proteinExistence type="predicted"/>
<keyword evidence="1" id="KW-0175">Coiled coil</keyword>
<name>A0A0P1FV21_9RHOB</name>
<evidence type="ECO:0000256" key="2">
    <source>
        <dbReference type="SAM" id="MobiDB-lite"/>
    </source>
</evidence>
<keyword evidence="5" id="KW-1185">Reference proteome</keyword>
<feature type="coiled-coil region" evidence="1">
    <location>
        <begin position="20"/>
        <end position="47"/>
    </location>
</feature>
<dbReference type="Proteomes" id="UP000051887">
    <property type="component" value="Unassembled WGS sequence"/>
</dbReference>
<feature type="compositionally biased region" description="Basic and acidic residues" evidence="2">
    <location>
        <begin position="104"/>
        <end position="115"/>
    </location>
</feature>
<dbReference type="OrthoDB" id="9953295at2"/>
<gene>
    <name evidence="3" type="ORF">TL5118_00931</name>
    <name evidence="4" type="ORF">TL5120_01390</name>
</gene>
<dbReference type="AlphaFoldDB" id="A0A0P1FV21"/>
<sequence length="123" mass="13674">MNKPNGNHLKLMAKAETIKQADLAKKLRRAQDEMNNITAQAGSIKRMLHEHGGQLKGAQNSAQLANTLRLGQQLEGFRSTLSIQKAQSERRLKKAQTELAQSGHKLEMLSEKAKVMDAQQNSE</sequence>
<accession>A0A0P1FV21</accession>
<organism evidence="4 6">
    <name type="scientific">Thalassovita autumnalis</name>
    <dbReference type="NCBI Taxonomy" id="2072972"/>
    <lineage>
        <taxon>Bacteria</taxon>
        <taxon>Pseudomonadati</taxon>
        <taxon>Pseudomonadota</taxon>
        <taxon>Alphaproteobacteria</taxon>
        <taxon>Rhodobacterales</taxon>
        <taxon>Roseobacteraceae</taxon>
        <taxon>Thalassovita</taxon>
    </lineage>
</organism>
<evidence type="ECO:0000313" key="3">
    <source>
        <dbReference type="EMBL" id="CUH64571.1"/>
    </source>
</evidence>
<evidence type="ECO:0000313" key="4">
    <source>
        <dbReference type="EMBL" id="CUH71601.1"/>
    </source>
</evidence>
<dbReference type="Proteomes" id="UP000051086">
    <property type="component" value="Unassembled WGS sequence"/>
</dbReference>
<dbReference type="EMBL" id="CYSB01000011">
    <property type="protein sequence ID" value="CUH64571.1"/>
    <property type="molecule type" value="Genomic_DNA"/>
</dbReference>
<dbReference type="RefSeq" id="WP_058242911.1">
    <property type="nucleotide sequence ID" value="NZ_CYSB01000011.1"/>
</dbReference>
<reference evidence="4 6" key="1">
    <citation type="submission" date="2015-09" db="EMBL/GenBank/DDBJ databases">
        <authorList>
            <consortium name="Swine Surveillance"/>
        </authorList>
    </citation>
    <scope>NUCLEOTIDE SEQUENCE [LARGE SCALE GENOMIC DNA]</scope>
    <source>
        <strain evidence="4 6">5120</strain>
    </source>
</reference>
<dbReference type="EMBL" id="CYSC01000023">
    <property type="protein sequence ID" value="CUH71601.1"/>
    <property type="molecule type" value="Genomic_DNA"/>
</dbReference>
<evidence type="ECO:0000313" key="5">
    <source>
        <dbReference type="Proteomes" id="UP000051086"/>
    </source>
</evidence>
<evidence type="ECO:0000313" key="6">
    <source>
        <dbReference type="Proteomes" id="UP000051887"/>
    </source>
</evidence>
<reference evidence="3 5" key="2">
    <citation type="submission" date="2015-09" db="EMBL/GenBank/DDBJ databases">
        <authorList>
            <person name="Rodrigo-Torres L."/>
            <person name="Arahal D.R."/>
        </authorList>
    </citation>
    <scope>NUCLEOTIDE SEQUENCE [LARGE SCALE GENOMIC DNA]</scope>
    <source>
        <strain evidence="3 5">CECT 5118</strain>
    </source>
</reference>
<protein>
    <submittedName>
        <fullName evidence="4">Uncharacterized protein</fullName>
    </submittedName>
</protein>
<feature type="region of interest" description="Disordered" evidence="2">
    <location>
        <begin position="100"/>
        <end position="123"/>
    </location>
</feature>
<evidence type="ECO:0000256" key="1">
    <source>
        <dbReference type="SAM" id="Coils"/>
    </source>
</evidence>